<feature type="repeat" description="TPR" evidence="3">
    <location>
        <begin position="238"/>
        <end position="271"/>
    </location>
</feature>
<gene>
    <name evidence="5" type="ORF">PSON_ATCC_30995.1.T0560033</name>
</gene>
<organism evidence="5 6">
    <name type="scientific">Paramecium sonneborni</name>
    <dbReference type="NCBI Taxonomy" id="65129"/>
    <lineage>
        <taxon>Eukaryota</taxon>
        <taxon>Sar</taxon>
        <taxon>Alveolata</taxon>
        <taxon>Ciliophora</taxon>
        <taxon>Intramacronucleata</taxon>
        <taxon>Oligohymenophorea</taxon>
        <taxon>Peniculida</taxon>
        <taxon>Parameciidae</taxon>
        <taxon>Paramecium</taxon>
    </lineage>
</organism>
<dbReference type="PANTHER" id="PTHR44943">
    <property type="entry name" value="CELLULOSE SYNTHASE OPERON PROTEIN C"/>
    <property type="match status" value="1"/>
</dbReference>
<evidence type="ECO:0000256" key="1">
    <source>
        <dbReference type="ARBA" id="ARBA00022737"/>
    </source>
</evidence>
<feature type="repeat" description="TPR" evidence="3">
    <location>
        <begin position="170"/>
        <end position="203"/>
    </location>
</feature>
<sequence length="288" mass="34108">MNQIQDLQIKCSNKKHDCIVQLACFNECCNANRIYCFECLRLGDHIAHPNDQYDWKKIFQVIEQIRQQSDELIKQLTSSIEKIQKSFSLLCQALKSKYQLSKEQIQKFEINQFNQALDNMLKYNRIAQGIQLDIEQCSNDTFIQINKIITELKLNELIYYKLNDQQIVQAEEFFQKGFKLYSDDKYKEAIDYLDQTLLINPNHILALQFKAFSLRLLGKYNDAIIWADRILLIDSSHIDLLYLKGWCLQALFKYSEAISYYDKVIQFDPNFFDVKLLKTQCEKKLSQD</sequence>
<dbReference type="AlphaFoldDB" id="A0A8S1NN59"/>
<evidence type="ECO:0000256" key="4">
    <source>
        <dbReference type="SAM" id="Coils"/>
    </source>
</evidence>
<proteinExistence type="predicted"/>
<dbReference type="SMART" id="SM00028">
    <property type="entry name" value="TPR"/>
    <property type="match status" value="3"/>
</dbReference>
<name>A0A8S1NN59_9CILI</name>
<protein>
    <recommendedName>
        <fullName evidence="7">Tetratricopeptide repeat protein</fullName>
    </recommendedName>
</protein>
<dbReference type="PANTHER" id="PTHR44943:SF8">
    <property type="entry name" value="TPR REPEAT-CONTAINING PROTEIN MJ0263"/>
    <property type="match status" value="1"/>
</dbReference>
<evidence type="ECO:0000313" key="6">
    <source>
        <dbReference type="Proteomes" id="UP000692954"/>
    </source>
</evidence>
<keyword evidence="4" id="KW-0175">Coiled coil</keyword>
<evidence type="ECO:0008006" key="7">
    <source>
        <dbReference type="Google" id="ProtNLM"/>
    </source>
</evidence>
<dbReference type="OrthoDB" id="1926212at2759"/>
<dbReference type="Proteomes" id="UP000692954">
    <property type="component" value="Unassembled WGS sequence"/>
</dbReference>
<comment type="caution">
    <text evidence="5">The sequence shown here is derived from an EMBL/GenBank/DDBJ whole genome shotgun (WGS) entry which is preliminary data.</text>
</comment>
<evidence type="ECO:0000256" key="3">
    <source>
        <dbReference type="PROSITE-ProRule" id="PRU00339"/>
    </source>
</evidence>
<keyword evidence="6" id="KW-1185">Reference proteome</keyword>
<evidence type="ECO:0000313" key="5">
    <source>
        <dbReference type="EMBL" id="CAD8090475.1"/>
    </source>
</evidence>
<accession>A0A8S1NN59</accession>
<dbReference type="EMBL" id="CAJJDN010000056">
    <property type="protein sequence ID" value="CAD8090475.1"/>
    <property type="molecule type" value="Genomic_DNA"/>
</dbReference>
<evidence type="ECO:0000256" key="2">
    <source>
        <dbReference type="ARBA" id="ARBA00022803"/>
    </source>
</evidence>
<dbReference type="PROSITE" id="PS50005">
    <property type="entry name" value="TPR"/>
    <property type="match status" value="2"/>
</dbReference>
<reference evidence="5" key="1">
    <citation type="submission" date="2021-01" db="EMBL/GenBank/DDBJ databases">
        <authorList>
            <consortium name="Genoscope - CEA"/>
            <person name="William W."/>
        </authorList>
    </citation>
    <scope>NUCLEOTIDE SEQUENCE</scope>
</reference>
<dbReference type="Pfam" id="PF12895">
    <property type="entry name" value="ANAPC3"/>
    <property type="match status" value="1"/>
</dbReference>
<feature type="coiled-coil region" evidence="4">
    <location>
        <begin position="62"/>
        <end position="111"/>
    </location>
</feature>
<keyword evidence="1" id="KW-0677">Repeat</keyword>
<dbReference type="InterPro" id="IPR051685">
    <property type="entry name" value="Ycf3/AcsC/BcsC/TPR_MFPF"/>
</dbReference>
<keyword evidence="2 3" id="KW-0802">TPR repeat</keyword>
<dbReference type="InterPro" id="IPR019734">
    <property type="entry name" value="TPR_rpt"/>
</dbReference>